<evidence type="ECO:0000313" key="3">
    <source>
        <dbReference type="Proteomes" id="UP000248856"/>
    </source>
</evidence>
<evidence type="ECO:0000313" key="2">
    <source>
        <dbReference type="EMBL" id="RAR84809.1"/>
    </source>
</evidence>
<dbReference type="EMBL" id="QLTA01000009">
    <property type="protein sequence ID" value="RAR84809.1"/>
    <property type="molecule type" value="Genomic_DNA"/>
</dbReference>
<dbReference type="Gene3D" id="3.40.190.150">
    <property type="entry name" value="Bordetella uptake gene, domain 1"/>
    <property type="match status" value="1"/>
</dbReference>
<dbReference type="Proteomes" id="UP000248856">
    <property type="component" value="Unassembled WGS sequence"/>
</dbReference>
<protein>
    <submittedName>
        <fullName evidence="2">Tripartite-type tricarboxylate transporter receptor subunit TctC</fullName>
    </submittedName>
</protein>
<keyword evidence="3" id="KW-1185">Reference proteome</keyword>
<comment type="caution">
    <text evidence="2">The sequence shown here is derived from an EMBL/GenBank/DDBJ whole genome shotgun (WGS) entry which is preliminary data.</text>
</comment>
<dbReference type="InterPro" id="IPR042100">
    <property type="entry name" value="Bug_dom1"/>
</dbReference>
<dbReference type="InterPro" id="IPR005064">
    <property type="entry name" value="BUG"/>
</dbReference>
<keyword evidence="2" id="KW-0675">Receptor</keyword>
<organism evidence="2 3">
    <name type="scientific">Paracidovorax anthurii</name>
    <dbReference type="NCBI Taxonomy" id="78229"/>
    <lineage>
        <taxon>Bacteria</taxon>
        <taxon>Pseudomonadati</taxon>
        <taxon>Pseudomonadota</taxon>
        <taxon>Betaproteobacteria</taxon>
        <taxon>Burkholderiales</taxon>
        <taxon>Comamonadaceae</taxon>
        <taxon>Paracidovorax</taxon>
    </lineage>
</organism>
<dbReference type="PANTHER" id="PTHR42928">
    <property type="entry name" value="TRICARBOXYLATE-BINDING PROTEIN"/>
    <property type="match status" value="1"/>
</dbReference>
<proteinExistence type="inferred from homology"/>
<dbReference type="Gene3D" id="3.40.190.10">
    <property type="entry name" value="Periplasmic binding protein-like II"/>
    <property type="match status" value="1"/>
</dbReference>
<comment type="similarity">
    <text evidence="1">Belongs to the UPF0065 (bug) family.</text>
</comment>
<reference evidence="2 3" key="1">
    <citation type="submission" date="2018-06" db="EMBL/GenBank/DDBJ databases">
        <title>Genomic Encyclopedia of Archaeal and Bacterial Type Strains, Phase II (KMG-II): from individual species to whole genera.</title>
        <authorList>
            <person name="Goeker M."/>
        </authorList>
    </citation>
    <scope>NUCLEOTIDE SEQUENCE [LARGE SCALE GENOMIC DNA]</scope>
    <source>
        <strain evidence="2 3">CFPB 3232</strain>
    </source>
</reference>
<evidence type="ECO:0000256" key="1">
    <source>
        <dbReference type="ARBA" id="ARBA00006987"/>
    </source>
</evidence>
<dbReference type="PIRSF" id="PIRSF017082">
    <property type="entry name" value="YflP"/>
    <property type="match status" value="1"/>
</dbReference>
<gene>
    <name evidence="2" type="ORF">AX018_100941</name>
</gene>
<dbReference type="PANTHER" id="PTHR42928:SF5">
    <property type="entry name" value="BLR1237 PROTEIN"/>
    <property type="match status" value="1"/>
</dbReference>
<dbReference type="AlphaFoldDB" id="A0A328ZG54"/>
<sequence length="302" mass="31855">MAQEKYPDKPVTLIVPQPAGGDADTVCRAIQARMQQVLGQPVVIDNRGGAGGNIGTALGAKAAPDGYTVTFVNQGTMALNPALYPNPGYKVESFAAVTWLTSIDLVIVAHPSVPANNLREFIELARKEPGRYSYGTAGNGSANHLAGEMLKSMARIDVMHVPYKGGSNSIIALLGGEISTAIAFPLAALPHIRAGKLKALAVTGSSRSKALPDVPTVTESGVAGYAFTSWMGLVVPKGTPEPVIARIHGAASAALQEKEVAERLAAGMTEPIGAGPREFADLIARENQRWSRQIRQWRVKID</sequence>
<dbReference type="CDD" id="cd07012">
    <property type="entry name" value="PBP2_Bug_TTT"/>
    <property type="match status" value="1"/>
</dbReference>
<accession>A0A328ZG54</accession>
<dbReference type="Pfam" id="PF03401">
    <property type="entry name" value="TctC"/>
    <property type="match status" value="1"/>
</dbReference>
<name>A0A328ZG54_9BURK</name>
<dbReference type="SUPFAM" id="SSF53850">
    <property type="entry name" value="Periplasmic binding protein-like II"/>
    <property type="match status" value="1"/>
</dbReference>